<dbReference type="SMART" id="SM00895">
    <property type="entry name" value="FCD"/>
    <property type="match status" value="1"/>
</dbReference>
<dbReference type="RefSeq" id="WP_377745460.1">
    <property type="nucleotide sequence ID" value="NZ_JBHRXJ010000012.1"/>
</dbReference>
<sequence length="302" mass="34242">MDIKKILIFRQKNTRLEKILTLKSDSDEVNNIDVCLSTALRSSPPMIAAEIFEPIDHASVVDTVVGKVETMIVDGVLKDGARLPSEREMADAFGVSRPKLREALQTLEARGLVHVRHGDGTYIAELTGRAMSPAMLALYSRHGEAFYDYLEYRREQEAFATRLAAQRATAADKERLSAIREELEAAWLGQDAEAESEADFRLHRAVVDASHNTTLIHMMASVYDLTRRGIFYNHDLLRSIDDSGRKLLDQHIEIIESVLSADPVRAEVAARDHMDYVEESIRRGRELQRREHRARMRFKTGV</sequence>
<comment type="caution">
    <text evidence="8">The sequence shown here is derived from an EMBL/GenBank/DDBJ whole genome shotgun (WGS) entry which is preliminary data.</text>
</comment>
<dbReference type="SUPFAM" id="SSF48008">
    <property type="entry name" value="GntR ligand-binding domain-like"/>
    <property type="match status" value="1"/>
</dbReference>
<protein>
    <recommendedName>
        <fullName evidence="6">Pyruvate dehydrogenase complex repressor</fullName>
    </recommendedName>
</protein>
<dbReference type="PANTHER" id="PTHR43537">
    <property type="entry name" value="TRANSCRIPTIONAL REGULATOR, GNTR FAMILY"/>
    <property type="match status" value="1"/>
</dbReference>
<evidence type="ECO:0000256" key="6">
    <source>
        <dbReference type="ARBA" id="ARBA00039592"/>
    </source>
</evidence>
<evidence type="ECO:0000313" key="9">
    <source>
        <dbReference type="Proteomes" id="UP001595721"/>
    </source>
</evidence>
<dbReference type="SMART" id="SM00345">
    <property type="entry name" value="HTH_GNTR"/>
    <property type="match status" value="1"/>
</dbReference>
<gene>
    <name evidence="8" type="ORF">ACFOMH_14955</name>
</gene>
<keyword evidence="2" id="KW-0805">Transcription regulation</keyword>
<dbReference type="CDD" id="cd07377">
    <property type="entry name" value="WHTH_GntR"/>
    <property type="match status" value="1"/>
</dbReference>
<dbReference type="Proteomes" id="UP001595721">
    <property type="component" value="Unassembled WGS sequence"/>
</dbReference>
<dbReference type="PRINTS" id="PR00035">
    <property type="entry name" value="HTHGNTR"/>
</dbReference>
<keyword evidence="4" id="KW-0804">Transcription</keyword>
<keyword evidence="1" id="KW-0678">Repressor</keyword>
<evidence type="ECO:0000256" key="4">
    <source>
        <dbReference type="ARBA" id="ARBA00023163"/>
    </source>
</evidence>
<dbReference type="PROSITE" id="PS50949">
    <property type="entry name" value="HTH_GNTR"/>
    <property type="match status" value="1"/>
</dbReference>
<dbReference type="Pfam" id="PF07729">
    <property type="entry name" value="FCD"/>
    <property type="match status" value="1"/>
</dbReference>
<dbReference type="InterPro" id="IPR036388">
    <property type="entry name" value="WH-like_DNA-bd_sf"/>
</dbReference>
<evidence type="ECO:0000256" key="1">
    <source>
        <dbReference type="ARBA" id="ARBA00022491"/>
    </source>
</evidence>
<proteinExistence type="predicted"/>
<keyword evidence="9" id="KW-1185">Reference proteome</keyword>
<dbReference type="InterPro" id="IPR036390">
    <property type="entry name" value="WH_DNA-bd_sf"/>
</dbReference>
<dbReference type="Gene3D" id="1.10.10.10">
    <property type="entry name" value="Winged helix-like DNA-binding domain superfamily/Winged helix DNA-binding domain"/>
    <property type="match status" value="1"/>
</dbReference>
<dbReference type="InterPro" id="IPR000524">
    <property type="entry name" value="Tscrpt_reg_HTH_GntR"/>
</dbReference>
<name>A0ABV7R884_9RHOB</name>
<organism evidence="8 9">
    <name type="scientific">Paracoccus mangrovi</name>
    <dbReference type="NCBI Taxonomy" id="1715645"/>
    <lineage>
        <taxon>Bacteria</taxon>
        <taxon>Pseudomonadati</taxon>
        <taxon>Pseudomonadota</taxon>
        <taxon>Alphaproteobacteria</taxon>
        <taxon>Rhodobacterales</taxon>
        <taxon>Paracoccaceae</taxon>
        <taxon>Paracoccus</taxon>
    </lineage>
</organism>
<reference evidence="9" key="1">
    <citation type="journal article" date="2019" name="Int. J. Syst. Evol. Microbiol.">
        <title>The Global Catalogue of Microorganisms (GCM) 10K type strain sequencing project: providing services to taxonomists for standard genome sequencing and annotation.</title>
        <authorList>
            <consortium name="The Broad Institute Genomics Platform"/>
            <consortium name="The Broad Institute Genome Sequencing Center for Infectious Disease"/>
            <person name="Wu L."/>
            <person name="Ma J."/>
        </authorList>
    </citation>
    <scope>NUCLEOTIDE SEQUENCE [LARGE SCALE GENOMIC DNA]</scope>
    <source>
        <strain evidence="9">KCTC 42899</strain>
    </source>
</reference>
<dbReference type="Gene3D" id="1.20.120.530">
    <property type="entry name" value="GntR ligand-binding domain-like"/>
    <property type="match status" value="1"/>
</dbReference>
<feature type="domain" description="HTH gntR-type" evidence="7">
    <location>
        <begin position="58"/>
        <end position="126"/>
    </location>
</feature>
<keyword evidence="3" id="KW-0238">DNA-binding</keyword>
<accession>A0ABV7R884</accession>
<comment type="function">
    <text evidence="5">Transcriptional repressor for the pyruvate dehydrogenase complex genes aceEF and lpd.</text>
</comment>
<dbReference type="SUPFAM" id="SSF46785">
    <property type="entry name" value="Winged helix' DNA-binding domain"/>
    <property type="match status" value="1"/>
</dbReference>
<evidence type="ECO:0000256" key="3">
    <source>
        <dbReference type="ARBA" id="ARBA00023125"/>
    </source>
</evidence>
<evidence type="ECO:0000259" key="7">
    <source>
        <dbReference type="PROSITE" id="PS50949"/>
    </source>
</evidence>
<dbReference type="InterPro" id="IPR008920">
    <property type="entry name" value="TF_FadR/GntR_C"/>
</dbReference>
<evidence type="ECO:0000256" key="2">
    <source>
        <dbReference type="ARBA" id="ARBA00023015"/>
    </source>
</evidence>
<dbReference type="EMBL" id="JBHRXJ010000012">
    <property type="protein sequence ID" value="MFC3529476.1"/>
    <property type="molecule type" value="Genomic_DNA"/>
</dbReference>
<dbReference type="Pfam" id="PF00392">
    <property type="entry name" value="GntR"/>
    <property type="match status" value="1"/>
</dbReference>
<dbReference type="PANTHER" id="PTHR43537:SF34">
    <property type="entry name" value="PYRUVATE DEHYDROGENASE COMPLEX REPRESSOR"/>
    <property type="match status" value="1"/>
</dbReference>
<evidence type="ECO:0000313" key="8">
    <source>
        <dbReference type="EMBL" id="MFC3529476.1"/>
    </source>
</evidence>
<evidence type="ECO:0000256" key="5">
    <source>
        <dbReference type="ARBA" id="ARBA00037357"/>
    </source>
</evidence>
<dbReference type="InterPro" id="IPR011711">
    <property type="entry name" value="GntR_C"/>
</dbReference>